<dbReference type="EMBL" id="GBXM01064683">
    <property type="protein sequence ID" value="JAH43894.1"/>
    <property type="molecule type" value="Transcribed_RNA"/>
</dbReference>
<reference evidence="1" key="2">
    <citation type="journal article" date="2015" name="Fish Shellfish Immunol.">
        <title>Early steps in the European eel (Anguilla anguilla)-Vibrio vulnificus interaction in the gills: Role of the RtxA13 toxin.</title>
        <authorList>
            <person name="Callol A."/>
            <person name="Pajuelo D."/>
            <person name="Ebbesson L."/>
            <person name="Teles M."/>
            <person name="MacKenzie S."/>
            <person name="Amaro C."/>
        </authorList>
    </citation>
    <scope>NUCLEOTIDE SEQUENCE</scope>
</reference>
<evidence type="ECO:0000313" key="1">
    <source>
        <dbReference type="EMBL" id="JAH43894.1"/>
    </source>
</evidence>
<sequence>MQNTKRVFGSVSHTIRTHTNVEFLQKTFSFSRLLYLK</sequence>
<reference evidence="1" key="1">
    <citation type="submission" date="2014-11" db="EMBL/GenBank/DDBJ databases">
        <authorList>
            <person name="Amaro Gonzalez C."/>
        </authorList>
    </citation>
    <scope>NUCLEOTIDE SEQUENCE</scope>
</reference>
<dbReference type="AlphaFoldDB" id="A0A0E9SRB6"/>
<accession>A0A0E9SRB6</accession>
<protein>
    <submittedName>
        <fullName evidence="1">Uncharacterized protein</fullName>
    </submittedName>
</protein>
<organism evidence="1">
    <name type="scientific">Anguilla anguilla</name>
    <name type="common">European freshwater eel</name>
    <name type="synonym">Muraena anguilla</name>
    <dbReference type="NCBI Taxonomy" id="7936"/>
    <lineage>
        <taxon>Eukaryota</taxon>
        <taxon>Metazoa</taxon>
        <taxon>Chordata</taxon>
        <taxon>Craniata</taxon>
        <taxon>Vertebrata</taxon>
        <taxon>Euteleostomi</taxon>
        <taxon>Actinopterygii</taxon>
        <taxon>Neopterygii</taxon>
        <taxon>Teleostei</taxon>
        <taxon>Anguilliformes</taxon>
        <taxon>Anguillidae</taxon>
        <taxon>Anguilla</taxon>
    </lineage>
</organism>
<proteinExistence type="predicted"/>
<name>A0A0E9SRB6_ANGAN</name>